<keyword evidence="1" id="KW-0677">Repeat</keyword>
<dbReference type="PANTHER" id="PTHR24134:SF9">
    <property type="entry name" value="ANKYRIN REPEAT AND SOCS BOX PROTEIN 8"/>
    <property type="match status" value="1"/>
</dbReference>
<accession>A0A3S1ASL7</accession>
<name>A0A3S1ASL7_ELYCH</name>
<dbReference type="OrthoDB" id="5806726at2759"/>
<evidence type="ECO:0000256" key="1">
    <source>
        <dbReference type="ARBA" id="ARBA00022737"/>
    </source>
</evidence>
<dbReference type="PANTHER" id="PTHR24134">
    <property type="entry name" value="ANKYRIN REPEAT-CONTAINING PROTEIN DDB_G0279043"/>
    <property type="match status" value="1"/>
</dbReference>
<dbReference type="PROSITE" id="PS50088">
    <property type="entry name" value="ANK_REPEAT"/>
    <property type="match status" value="4"/>
</dbReference>
<keyword evidence="2 3" id="KW-0040">ANK repeat</keyword>
<feature type="repeat" description="ANK" evidence="3">
    <location>
        <begin position="146"/>
        <end position="178"/>
    </location>
</feature>
<reference evidence="4 5" key="1">
    <citation type="submission" date="2019-01" db="EMBL/GenBank/DDBJ databases">
        <title>A draft genome assembly of the solar-powered sea slug Elysia chlorotica.</title>
        <authorList>
            <person name="Cai H."/>
            <person name="Li Q."/>
            <person name="Fang X."/>
            <person name="Li J."/>
            <person name="Curtis N.E."/>
            <person name="Altenburger A."/>
            <person name="Shibata T."/>
            <person name="Feng M."/>
            <person name="Maeda T."/>
            <person name="Schwartz J.A."/>
            <person name="Shigenobu S."/>
            <person name="Lundholm N."/>
            <person name="Nishiyama T."/>
            <person name="Yang H."/>
            <person name="Hasebe M."/>
            <person name="Li S."/>
            <person name="Pierce S.K."/>
            <person name="Wang J."/>
        </authorList>
    </citation>
    <scope>NUCLEOTIDE SEQUENCE [LARGE SCALE GENOMIC DNA]</scope>
    <source>
        <strain evidence="4">EC2010</strain>
        <tissue evidence="4">Whole organism of an adult</tissue>
    </source>
</reference>
<dbReference type="Pfam" id="PF00023">
    <property type="entry name" value="Ank"/>
    <property type="match status" value="1"/>
</dbReference>
<evidence type="ECO:0000313" key="5">
    <source>
        <dbReference type="Proteomes" id="UP000271974"/>
    </source>
</evidence>
<evidence type="ECO:0000313" key="4">
    <source>
        <dbReference type="EMBL" id="RUS70965.1"/>
    </source>
</evidence>
<dbReference type="InterPro" id="IPR036770">
    <property type="entry name" value="Ankyrin_rpt-contain_sf"/>
</dbReference>
<proteinExistence type="predicted"/>
<organism evidence="4 5">
    <name type="scientific">Elysia chlorotica</name>
    <name type="common">Eastern emerald elysia</name>
    <name type="synonym">Sea slug</name>
    <dbReference type="NCBI Taxonomy" id="188477"/>
    <lineage>
        <taxon>Eukaryota</taxon>
        <taxon>Metazoa</taxon>
        <taxon>Spiralia</taxon>
        <taxon>Lophotrochozoa</taxon>
        <taxon>Mollusca</taxon>
        <taxon>Gastropoda</taxon>
        <taxon>Heterobranchia</taxon>
        <taxon>Euthyneura</taxon>
        <taxon>Panpulmonata</taxon>
        <taxon>Sacoglossa</taxon>
        <taxon>Placobranchoidea</taxon>
        <taxon>Plakobranchidae</taxon>
        <taxon>Elysia</taxon>
    </lineage>
</organism>
<feature type="repeat" description="ANK" evidence="3">
    <location>
        <begin position="80"/>
        <end position="112"/>
    </location>
</feature>
<protein>
    <submittedName>
        <fullName evidence="4">Uncharacterized protein</fullName>
    </submittedName>
</protein>
<dbReference type="Gene3D" id="1.25.40.20">
    <property type="entry name" value="Ankyrin repeat-containing domain"/>
    <property type="match status" value="2"/>
</dbReference>
<feature type="repeat" description="ANK" evidence="3">
    <location>
        <begin position="113"/>
        <end position="143"/>
    </location>
</feature>
<keyword evidence="5" id="KW-1185">Reference proteome</keyword>
<dbReference type="Proteomes" id="UP000271974">
    <property type="component" value="Unassembled WGS sequence"/>
</dbReference>
<dbReference type="Pfam" id="PF12796">
    <property type="entry name" value="Ank_2"/>
    <property type="match status" value="2"/>
</dbReference>
<evidence type="ECO:0000256" key="2">
    <source>
        <dbReference type="ARBA" id="ARBA00023043"/>
    </source>
</evidence>
<dbReference type="EMBL" id="RQTK01001295">
    <property type="protein sequence ID" value="RUS70965.1"/>
    <property type="molecule type" value="Genomic_DNA"/>
</dbReference>
<dbReference type="PROSITE" id="PS50297">
    <property type="entry name" value="ANK_REP_REGION"/>
    <property type="match status" value="4"/>
</dbReference>
<dbReference type="SMART" id="SM00248">
    <property type="entry name" value="ANK"/>
    <property type="match status" value="8"/>
</dbReference>
<dbReference type="AlphaFoldDB" id="A0A3S1ASL7"/>
<feature type="repeat" description="ANK" evidence="3">
    <location>
        <begin position="312"/>
        <end position="344"/>
    </location>
</feature>
<dbReference type="STRING" id="188477.A0A3S1ASL7"/>
<sequence>MASADHYEMLTHAVLNQDWEKLDHLMLKIPEGKRKTMLANQLLVQALDKENRRTIEKLLAHGAEINAHIDVVDFGPFDLSGLTPLELAIIRRKMVALSVLIGLGADVNLADHDGQTPLHLACSTVYFPVEGVRKLLEAGADCNKGCLQTPLQAASAIGRPDVVKLLLEHGADVHQTDADGNTCVALALKSKMHVAAASGSLPARLFSTTPTSDIVRKGKISCAKILLDAGSDINVVNNQGASILYSIINTNLADKDLLSYLLSRGANPDVGHICSGVTPIMSVARSPLKLKREELMHVLLEHGAIINKADMNGNTALHYAATNADPKAITFLLDNGADAYALNDKKASFMDTLSHDMYLDFLPTLLGKGVYPCRIAVQRGTNFDSFITQCESHLPPTPLSLAMFFGYTELAMRLKDLGFLTGEDVRWLAGESRIRAKLSPHAVQTYDNLITGVCSLTLMSFVRISDLLGATSDRASKVKQLRLPTFLQERLLFKRVSPLGQSSVL</sequence>
<dbReference type="InterPro" id="IPR002110">
    <property type="entry name" value="Ankyrin_rpt"/>
</dbReference>
<evidence type="ECO:0000256" key="3">
    <source>
        <dbReference type="PROSITE-ProRule" id="PRU00023"/>
    </source>
</evidence>
<dbReference type="PRINTS" id="PR01415">
    <property type="entry name" value="ANKYRIN"/>
</dbReference>
<dbReference type="SUPFAM" id="SSF48403">
    <property type="entry name" value="Ankyrin repeat"/>
    <property type="match status" value="1"/>
</dbReference>
<gene>
    <name evidence="4" type="ORF">EGW08_021275</name>
</gene>
<comment type="caution">
    <text evidence="4">The sequence shown here is derived from an EMBL/GenBank/DDBJ whole genome shotgun (WGS) entry which is preliminary data.</text>
</comment>